<dbReference type="GO" id="GO:0005637">
    <property type="term" value="C:nuclear inner membrane"/>
    <property type="evidence" value="ECO:0007669"/>
    <property type="project" value="UniProtKB-SubCell"/>
</dbReference>
<evidence type="ECO:0000313" key="10">
    <source>
        <dbReference type="Proteomes" id="UP000014500"/>
    </source>
</evidence>
<evidence type="ECO:0000256" key="6">
    <source>
        <dbReference type="ARBA" id="ARBA00031700"/>
    </source>
</evidence>
<keyword evidence="5 8" id="KW-0472">Membrane</keyword>
<dbReference type="Proteomes" id="UP000014500">
    <property type="component" value="Unassembled WGS sequence"/>
</dbReference>
<comment type="subcellular location">
    <subcellularLocation>
        <location evidence="1">Nucleus inner membrane</location>
        <topology evidence="1">Multi-pass membrane protein</topology>
    </subcellularLocation>
</comment>
<feature type="transmembrane region" description="Helical" evidence="8">
    <location>
        <begin position="51"/>
        <end position="68"/>
    </location>
</feature>
<feature type="transmembrane region" description="Helical" evidence="8">
    <location>
        <begin position="210"/>
        <end position="226"/>
    </location>
</feature>
<evidence type="ECO:0000256" key="2">
    <source>
        <dbReference type="ARBA" id="ARBA00010631"/>
    </source>
</evidence>
<name>T1JED3_STRMM</name>
<evidence type="ECO:0000256" key="5">
    <source>
        <dbReference type="ARBA" id="ARBA00023136"/>
    </source>
</evidence>
<evidence type="ECO:0000256" key="7">
    <source>
        <dbReference type="ARBA" id="ARBA00032957"/>
    </source>
</evidence>
<evidence type="ECO:0000256" key="8">
    <source>
        <dbReference type="SAM" id="Phobius"/>
    </source>
</evidence>
<protein>
    <recommendedName>
        <fullName evidence="7">Nuclear envelope membrane protein</fullName>
    </recommendedName>
    <alternativeName>
        <fullName evidence="6">Nuclear rim protein</fullName>
    </alternativeName>
</protein>
<dbReference type="OMA" id="WSIWFPL"/>
<reference evidence="10" key="1">
    <citation type="submission" date="2011-05" db="EMBL/GenBank/DDBJ databases">
        <authorList>
            <person name="Richards S.R."/>
            <person name="Qu J."/>
            <person name="Jiang H."/>
            <person name="Jhangiani S.N."/>
            <person name="Agravi P."/>
            <person name="Goodspeed R."/>
            <person name="Gross S."/>
            <person name="Mandapat C."/>
            <person name="Jackson L."/>
            <person name="Mathew T."/>
            <person name="Pu L."/>
            <person name="Thornton R."/>
            <person name="Saada N."/>
            <person name="Wilczek-Boney K.B."/>
            <person name="Lee S."/>
            <person name="Kovar C."/>
            <person name="Wu Y."/>
            <person name="Scherer S.E."/>
            <person name="Worley K.C."/>
            <person name="Muzny D.M."/>
            <person name="Gibbs R."/>
        </authorList>
    </citation>
    <scope>NUCLEOTIDE SEQUENCE</scope>
    <source>
        <strain evidence="10">Brora</strain>
    </source>
</reference>
<feature type="transmembrane region" description="Helical" evidence="8">
    <location>
        <begin position="9"/>
        <end position="31"/>
    </location>
</feature>
<evidence type="ECO:0000256" key="4">
    <source>
        <dbReference type="ARBA" id="ARBA00022989"/>
    </source>
</evidence>
<dbReference type="InterPro" id="IPR033580">
    <property type="entry name" value="Nurim-like"/>
</dbReference>
<organism evidence="9 10">
    <name type="scientific">Strigamia maritima</name>
    <name type="common">European centipede</name>
    <name type="synonym">Geophilus maritimus</name>
    <dbReference type="NCBI Taxonomy" id="126957"/>
    <lineage>
        <taxon>Eukaryota</taxon>
        <taxon>Metazoa</taxon>
        <taxon>Ecdysozoa</taxon>
        <taxon>Arthropoda</taxon>
        <taxon>Myriapoda</taxon>
        <taxon>Chilopoda</taxon>
        <taxon>Pleurostigmophora</taxon>
        <taxon>Geophilomorpha</taxon>
        <taxon>Linotaeniidae</taxon>
        <taxon>Strigamia</taxon>
    </lineage>
</organism>
<dbReference type="AlphaFoldDB" id="T1JED3"/>
<reference evidence="9" key="2">
    <citation type="submission" date="2015-02" db="UniProtKB">
        <authorList>
            <consortium name="EnsemblMetazoa"/>
        </authorList>
    </citation>
    <scope>IDENTIFICATION</scope>
</reference>
<evidence type="ECO:0000313" key="9">
    <source>
        <dbReference type="EnsemblMetazoa" id="SMAR012178-PA"/>
    </source>
</evidence>
<dbReference type="PANTHER" id="PTHR31040">
    <property type="entry name" value="NURIM"/>
    <property type="match status" value="1"/>
</dbReference>
<evidence type="ECO:0000256" key="1">
    <source>
        <dbReference type="ARBA" id="ARBA00004473"/>
    </source>
</evidence>
<feature type="transmembrane region" description="Helical" evidence="8">
    <location>
        <begin position="130"/>
        <end position="151"/>
    </location>
</feature>
<accession>T1JED3</accession>
<dbReference type="PhylomeDB" id="T1JED3"/>
<dbReference type="eggNOG" id="ENOG502RS62">
    <property type="taxonomic scope" value="Eukaryota"/>
</dbReference>
<keyword evidence="4 8" id="KW-1133">Transmembrane helix</keyword>
<dbReference type="EnsemblMetazoa" id="SMAR012178-RA">
    <property type="protein sequence ID" value="SMAR012178-PA"/>
    <property type="gene ID" value="SMAR012178"/>
</dbReference>
<proteinExistence type="inferred from homology"/>
<evidence type="ECO:0000256" key="3">
    <source>
        <dbReference type="ARBA" id="ARBA00022692"/>
    </source>
</evidence>
<keyword evidence="3 8" id="KW-0812">Transmembrane</keyword>
<dbReference type="HOGENOM" id="CLU_083708_0_0_1"/>
<dbReference type="PANTHER" id="PTHR31040:SF1">
    <property type="entry name" value="NURIM"/>
    <property type="match status" value="1"/>
</dbReference>
<comment type="similarity">
    <text evidence="2">Belongs to the nurim family.</text>
</comment>
<keyword evidence="10" id="KW-1185">Reference proteome</keyword>
<dbReference type="EMBL" id="JH432116">
    <property type="status" value="NOT_ANNOTATED_CDS"/>
    <property type="molecule type" value="Genomic_DNA"/>
</dbReference>
<sequence length="257" mass="30356">MRILILCQFLFVIAVFISTIRTIMSLVIFLSQQNNAESIENGKNKFQNSESFVRPLLWNLFYTYLFIFQHSIMATKIGKEIWIKIGFEVIQRSIYVACSSFSLSLLMANWQRLEYGSLWVFDTEQNRNVWWAITLMQFFGWMIVLGGCVMMDLGEMLGLKQVWNCYRGRADPMTKKSKELQSLYSHTRHPSLNGFLVIFWIHPHMTLDRCVLAILLSAYMLGFFTMDNDDYAYQYNQLIRKRGNYISPHMSHWLKLN</sequence>